<accession>W7ECN1</accession>
<dbReference type="Proteomes" id="UP000054337">
    <property type="component" value="Unassembled WGS sequence"/>
</dbReference>
<protein>
    <submittedName>
        <fullName evidence="1">Uncharacterized protein</fullName>
    </submittedName>
</protein>
<dbReference type="AlphaFoldDB" id="W7ECN1"/>
<reference evidence="1 2" key="1">
    <citation type="journal article" date="2013" name="PLoS Genet.">
        <title>Comparative genome structure, secondary metabolite, and effector coding capacity across Cochliobolus pathogens.</title>
        <authorList>
            <person name="Condon B.J."/>
            <person name="Leng Y."/>
            <person name="Wu D."/>
            <person name="Bushley K.E."/>
            <person name="Ohm R.A."/>
            <person name="Otillar R."/>
            <person name="Martin J."/>
            <person name="Schackwitz W."/>
            <person name="Grimwood J."/>
            <person name="MohdZainudin N."/>
            <person name="Xue C."/>
            <person name="Wang R."/>
            <person name="Manning V.A."/>
            <person name="Dhillon B."/>
            <person name="Tu Z.J."/>
            <person name="Steffenson B.J."/>
            <person name="Salamov A."/>
            <person name="Sun H."/>
            <person name="Lowry S."/>
            <person name="LaButti K."/>
            <person name="Han J."/>
            <person name="Copeland A."/>
            <person name="Lindquist E."/>
            <person name="Barry K."/>
            <person name="Schmutz J."/>
            <person name="Baker S.E."/>
            <person name="Ciuffetti L.M."/>
            <person name="Grigoriev I.V."/>
            <person name="Zhong S."/>
            <person name="Turgeon B.G."/>
        </authorList>
    </citation>
    <scope>NUCLEOTIDE SEQUENCE [LARGE SCALE GENOMIC DNA]</scope>
    <source>
        <strain evidence="1 2">FI3</strain>
    </source>
</reference>
<evidence type="ECO:0000313" key="1">
    <source>
        <dbReference type="EMBL" id="EUN23650.1"/>
    </source>
</evidence>
<dbReference type="RefSeq" id="XP_014553228.1">
    <property type="nucleotide sequence ID" value="XM_014697742.1"/>
</dbReference>
<gene>
    <name evidence="1" type="ORF">COCVIDRAFT_108158</name>
</gene>
<keyword evidence="2" id="KW-1185">Reference proteome</keyword>
<name>W7ECN1_BIPV3</name>
<feature type="non-terminal residue" evidence="1">
    <location>
        <position position="1"/>
    </location>
</feature>
<evidence type="ECO:0000313" key="2">
    <source>
        <dbReference type="Proteomes" id="UP000054337"/>
    </source>
</evidence>
<dbReference type="HOGENOM" id="CLU_2910206_0_0_1"/>
<organism evidence="1 2">
    <name type="scientific">Bipolaris victoriae (strain FI3)</name>
    <name type="common">Victoria blight of oats agent</name>
    <name type="synonym">Cochliobolus victoriae</name>
    <dbReference type="NCBI Taxonomy" id="930091"/>
    <lineage>
        <taxon>Eukaryota</taxon>
        <taxon>Fungi</taxon>
        <taxon>Dikarya</taxon>
        <taxon>Ascomycota</taxon>
        <taxon>Pezizomycotina</taxon>
        <taxon>Dothideomycetes</taxon>
        <taxon>Pleosporomycetidae</taxon>
        <taxon>Pleosporales</taxon>
        <taxon>Pleosporineae</taxon>
        <taxon>Pleosporaceae</taxon>
        <taxon>Bipolaris</taxon>
    </lineage>
</organism>
<proteinExistence type="predicted"/>
<dbReference type="EMBL" id="KI968782">
    <property type="protein sequence ID" value="EUN23650.1"/>
    <property type="molecule type" value="Genomic_DNA"/>
</dbReference>
<dbReference type="GeneID" id="26249351"/>
<sequence>IYPLEVAVFQSYKQLHRNAIEIATREGCIDCNKVEFLNGLHRVHQQAFKRSTICTAWDLAGI</sequence>